<dbReference type="GO" id="GO:0042393">
    <property type="term" value="F:histone binding"/>
    <property type="evidence" value="ECO:0007669"/>
    <property type="project" value="TreeGrafter"/>
</dbReference>
<feature type="domain" description="Helicase C-terminal" evidence="9">
    <location>
        <begin position="449"/>
        <end position="601"/>
    </location>
</feature>
<dbReference type="InterPro" id="IPR050520">
    <property type="entry name" value="INO80/SWR1_helicase"/>
</dbReference>
<evidence type="ECO:0000256" key="7">
    <source>
        <dbReference type="RuleBase" id="RU368001"/>
    </source>
</evidence>
<dbReference type="PANTHER" id="PTHR45685:SF2">
    <property type="entry name" value="CHROMATIN-REMODELING ATPASE INO80"/>
    <property type="match status" value="1"/>
</dbReference>
<comment type="subcellular location">
    <subcellularLocation>
        <location evidence="1 7">Nucleus</location>
    </subcellularLocation>
</comment>
<protein>
    <recommendedName>
        <fullName evidence="7">Chromatin-remodeling ATPase INO80</fullName>
        <ecNumber evidence="7">3.6.4.-</ecNumber>
    </recommendedName>
</protein>
<evidence type="ECO:0000256" key="6">
    <source>
        <dbReference type="ARBA" id="ARBA00023242"/>
    </source>
</evidence>
<dbReference type="GO" id="GO:0006281">
    <property type="term" value="P:DNA repair"/>
    <property type="evidence" value="ECO:0007669"/>
    <property type="project" value="UniProtKB-UniRule"/>
</dbReference>
<dbReference type="GO" id="GO:0006338">
    <property type="term" value="P:chromatin remodeling"/>
    <property type="evidence" value="ECO:0007669"/>
    <property type="project" value="UniProtKB-UniRule"/>
</dbReference>
<dbReference type="InterPro" id="IPR049730">
    <property type="entry name" value="SNF2/RAD54-like_C"/>
</dbReference>
<dbReference type="GO" id="GO:0003677">
    <property type="term" value="F:DNA binding"/>
    <property type="evidence" value="ECO:0007669"/>
    <property type="project" value="UniProtKB-UniRule"/>
</dbReference>
<dbReference type="InterPro" id="IPR001650">
    <property type="entry name" value="Helicase_C-like"/>
</dbReference>
<comment type="similarity">
    <text evidence="7">Belongs to the SNF2/RAD54 helicase family.</text>
</comment>
<keyword evidence="7" id="KW-0227">DNA damage</keyword>
<feature type="domain" description="Helicase ATP-binding" evidence="8">
    <location>
        <begin position="1"/>
        <end position="62"/>
    </location>
</feature>
<dbReference type="InterPro" id="IPR038718">
    <property type="entry name" value="SNF2-like_sf"/>
</dbReference>
<name>A0A146K9I9_9EUKA</name>
<keyword evidence="5 7" id="KW-0238">DNA-binding</keyword>
<evidence type="ECO:0000256" key="5">
    <source>
        <dbReference type="ARBA" id="ARBA00023125"/>
    </source>
</evidence>
<keyword evidence="6" id="KW-0539">Nucleus</keyword>
<comment type="function">
    <text evidence="7">ATPase component of the INO80 complex which remodels chromatin by shifting nucleosomes and is involved in DNA repair.</text>
</comment>
<keyword evidence="7" id="KW-0234">DNA repair</keyword>
<evidence type="ECO:0000313" key="10">
    <source>
        <dbReference type="EMBL" id="JAP93480.1"/>
    </source>
</evidence>
<dbReference type="InterPro" id="IPR000330">
    <property type="entry name" value="SNF2_N"/>
</dbReference>
<dbReference type="Pfam" id="PF00271">
    <property type="entry name" value="Helicase_C"/>
    <property type="match status" value="1"/>
</dbReference>
<dbReference type="GO" id="GO:0031011">
    <property type="term" value="C:Ino80 complex"/>
    <property type="evidence" value="ECO:0007669"/>
    <property type="project" value="UniProtKB-UniRule"/>
</dbReference>
<organism evidence="10">
    <name type="scientific">Trepomonas sp. PC1</name>
    <dbReference type="NCBI Taxonomy" id="1076344"/>
    <lineage>
        <taxon>Eukaryota</taxon>
        <taxon>Metamonada</taxon>
        <taxon>Diplomonadida</taxon>
        <taxon>Hexamitidae</taxon>
        <taxon>Hexamitinae</taxon>
        <taxon>Trepomonas</taxon>
    </lineage>
</organism>
<feature type="non-terminal residue" evidence="10">
    <location>
        <position position="612"/>
    </location>
</feature>
<dbReference type="SUPFAM" id="SSF52540">
    <property type="entry name" value="P-loop containing nucleoside triphosphate hydrolases"/>
    <property type="match status" value="2"/>
</dbReference>
<keyword evidence="3 7" id="KW-0378">Hydrolase</keyword>
<accession>A0A146K9I9</accession>
<dbReference type="AlphaFoldDB" id="A0A146K9I9"/>
<feature type="non-terminal residue" evidence="10">
    <location>
        <position position="1"/>
    </location>
</feature>
<evidence type="ECO:0000256" key="4">
    <source>
        <dbReference type="ARBA" id="ARBA00022840"/>
    </source>
</evidence>
<keyword evidence="4 7" id="KW-0067">ATP-binding</keyword>
<gene>
    <name evidence="10" type="ORF">TPC1_14230</name>
</gene>
<dbReference type="GO" id="GO:0016887">
    <property type="term" value="F:ATP hydrolysis activity"/>
    <property type="evidence" value="ECO:0007669"/>
    <property type="project" value="TreeGrafter"/>
</dbReference>
<dbReference type="PANTHER" id="PTHR45685">
    <property type="entry name" value="HELICASE SRCAP-RELATED"/>
    <property type="match status" value="1"/>
</dbReference>
<keyword evidence="2" id="KW-0547">Nucleotide-binding</keyword>
<comment type="domain">
    <text evidence="7">The DBINO region is involved in binding to DNA.</text>
</comment>
<comment type="catalytic activity">
    <reaction evidence="7">
        <text>ATP + H2O = ADP + phosphate + H(+)</text>
        <dbReference type="Rhea" id="RHEA:13065"/>
        <dbReference type="ChEBI" id="CHEBI:15377"/>
        <dbReference type="ChEBI" id="CHEBI:15378"/>
        <dbReference type="ChEBI" id="CHEBI:30616"/>
        <dbReference type="ChEBI" id="CHEBI:43474"/>
        <dbReference type="ChEBI" id="CHEBI:456216"/>
    </reaction>
</comment>
<dbReference type="GO" id="GO:0005524">
    <property type="term" value="F:ATP binding"/>
    <property type="evidence" value="ECO:0007669"/>
    <property type="project" value="UniProtKB-UniRule"/>
</dbReference>
<dbReference type="InterPro" id="IPR014001">
    <property type="entry name" value="Helicase_ATP-bd"/>
</dbReference>
<dbReference type="EC" id="3.6.4.-" evidence="7"/>
<dbReference type="Gene3D" id="3.40.50.300">
    <property type="entry name" value="P-loop containing nucleotide triphosphate hydrolases"/>
    <property type="match status" value="2"/>
</dbReference>
<sequence length="612" mass="71066">FQTKIPWLSIVLDEGQMIKSSETKRWYAMMQYQTQNKILLSGTPIQNSLDELWSLLHFVMPDVFQSKENFADWFGKDVEQAAIAGLRLNNEQLKRLHDILQPFVLRREKKDVASQLGEKIERELKCRMTTIQERFYKQIKSQMNISTLLQNGKDEDLNNLVMQLRKATNHIQIFNRNSVQMPFVMKVTEKSIKISAEEEIDDEQSQVTSAPPEVEGFTLTLGGELLVGQVPKSTFKSNIIKPTLQLLSDVTYSLARLTEHDSGYLKREGQLFYSIRNDQGLMEFCLPKVMYELVEPQCSFVAQNKTVLCSTEVFQCLKSIIRVFEQDFDEVLLLIAVLASLSQNANLLMHPFCTKKIDPFEHLFQMFFKAISHRKGLQNEFHFDFRRPTSQVLQVARQKCVSFPPILYAPNARSHMIKMPTLLMSSLNYDLMHFGGLDQLLQESGKLQQLDRLLKVLYNQKQICLIYCQMTRMMDILEDYLAYKSYKFVRLDGTMTVAERKTVVDKFMTDSTIFVFLLSTRAGSLGLNLTRANNVIFYESDWNPTSDAQASDRVHRIGQTKNVQIWKIIAEKTVDERIIRRAEEKQRMQQLVMSGQQRDQFGNLIKKKSQRE</sequence>
<dbReference type="Pfam" id="PF00176">
    <property type="entry name" value="SNF2-rel_dom"/>
    <property type="match status" value="1"/>
</dbReference>
<dbReference type="Gene3D" id="3.40.50.10810">
    <property type="entry name" value="Tandem AAA-ATPase domain"/>
    <property type="match status" value="1"/>
</dbReference>
<proteinExistence type="inferred from homology"/>
<comment type="subunit">
    <text evidence="7">Component of the INO80 chromatin-remodeling complex.</text>
</comment>
<evidence type="ECO:0000259" key="8">
    <source>
        <dbReference type="PROSITE" id="PS51192"/>
    </source>
</evidence>
<dbReference type="InterPro" id="IPR027417">
    <property type="entry name" value="P-loop_NTPase"/>
</dbReference>
<reference evidence="10" key="1">
    <citation type="submission" date="2015-07" db="EMBL/GenBank/DDBJ databases">
        <title>Adaptation to a free-living lifestyle via gene acquisitions in the diplomonad Trepomonas sp. PC1.</title>
        <authorList>
            <person name="Xu F."/>
            <person name="Jerlstrom-Hultqvist J."/>
            <person name="Kolisko M."/>
            <person name="Simpson A.G.B."/>
            <person name="Roger A.J."/>
            <person name="Svard S.G."/>
            <person name="Andersson J.O."/>
        </authorList>
    </citation>
    <scope>NUCLEOTIDE SEQUENCE</scope>
    <source>
        <strain evidence="10">PC1</strain>
    </source>
</reference>
<evidence type="ECO:0000256" key="2">
    <source>
        <dbReference type="ARBA" id="ARBA00022741"/>
    </source>
</evidence>
<dbReference type="EMBL" id="GDID01003126">
    <property type="protein sequence ID" value="JAP93480.1"/>
    <property type="molecule type" value="Transcribed_RNA"/>
</dbReference>
<evidence type="ECO:0000256" key="3">
    <source>
        <dbReference type="ARBA" id="ARBA00022801"/>
    </source>
</evidence>
<dbReference type="SMART" id="SM00490">
    <property type="entry name" value="HELICc"/>
    <property type="match status" value="1"/>
</dbReference>
<dbReference type="CDD" id="cd18793">
    <property type="entry name" value="SF2_C_SNF"/>
    <property type="match status" value="1"/>
</dbReference>
<evidence type="ECO:0000259" key="9">
    <source>
        <dbReference type="PROSITE" id="PS51194"/>
    </source>
</evidence>
<dbReference type="PROSITE" id="PS51194">
    <property type="entry name" value="HELICASE_CTER"/>
    <property type="match status" value="1"/>
</dbReference>
<dbReference type="PROSITE" id="PS51192">
    <property type="entry name" value="HELICASE_ATP_BIND_1"/>
    <property type="match status" value="1"/>
</dbReference>
<evidence type="ECO:0000256" key="1">
    <source>
        <dbReference type="ARBA" id="ARBA00004123"/>
    </source>
</evidence>